<dbReference type="EMBL" id="JADION010000039">
    <property type="protein sequence ID" value="MBF4102936.1"/>
    <property type="molecule type" value="Genomic_DNA"/>
</dbReference>
<comment type="caution">
    <text evidence="2">The sequence shown here is derived from an EMBL/GenBank/DDBJ whole genome shotgun (WGS) entry which is preliminary data.</text>
</comment>
<evidence type="ECO:0000256" key="1">
    <source>
        <dbReference type="SAM" id="MobiDB-lite"/>
    </source>
</evidence>
<sequence length="55" mass="6004">MKSISEASNASITSPEQGAQQEWSSNLLCPPGKTNFGRTKGAFGSLATFFFFLWE</sequence>
<reference evidence="2" key="1">
    <citation type="submission" date="2020-11" db="EMBL/GenBank/DDBJ databases">
        <title>Gallibacterium anatis 1637, full genome, WGS.</title>
        <authorList>
            <person name="Laishevtcev A.I."/>
            <person name="Yakimova E.A."/>
            <person name="Petkovich D."/>
            <person name="Stepanova T.V."/>
            <person name="Kalendr R.S."/>
            <person name="Rubalsky E.O."/>
            <person name="Zulkarneev E.R."/>
            <person name="Aleshkin A.V."/>
        </authorList>
    </citation>
    <scope>NUCLEOTIDE SEQUENCE</scope>
    <source>
        <strain evidence="2">1637</strain>
    </source>
</reference>
<feature type="region of interest" description="Disordered" evidence="1">
    <location>
        <begin position="1"/>
        <end position="26"/>
    </location>
</feature>
<gene>
    <name evidence="2" type="ORF">INT80_12015</name>
</gene>
<proteinExistence type="predicted"/>
<name>A0A930Y5E8_9PAST</name>
<organism evidence="2">
    <name type="scientific">Gallibacterium anatis</name>
    <dbReference type="NCBI Taxonomy" id="750"/>
    <lineage>
        <taxon>Bacteria</taxon>
        <taxon>Pseudomonadati</taxon>
        <taxon>Pseudomonadota</taxon>
        <taxon>Gammaproteobacteria</taxon>
        <taxon>Pasteurellales</taxon>
        <taxon>Pasteurellaceae</taxon>
        <taxon>Gallibacterium</taxon>
    </lineage>
</organism>
<accession>A0A930Y5E8</accession>
<dbReference type="AlphaFoldDB" id="A0A930Y5E8"/>
<protein>
    <submittedName>
        <fullName evidence="2">Uncharacterized protein</fullName>
    </submittedName>
</protein>
<evidence type="ECO:0000313" key="2">
    <source>
        <dbReference type="EMBL" id="MBF4102936.1"/>
    </source>
</evidence>